<dbReference type="SUPFAM" id="SSF46785">
    <property type="entry name" value="Winged helix' DNA-binding domain"/>
    <property type="match status" value="1"/>
</dbReference>
<dbReference type="Gene3D" id="1.10.10.10">
    <property type="entry name" value="Winged helix-like DNA-binding domain superfamily/Winged helix DNA-binding domain"/>
    <property type="match status" value="1"/>
</dbReference>
<dbReference type="EMBL" id="JAFBEE010000007">
    <property type="protein sequence ID" value="MBM7614851.1"/>
    <property type="molecule type" value="Genomic_DNA"/>
</dbReference>
<evidence type="ECO:0000256" key="2">
    <source>
        <dbReference type="ARBA" id="ARBA00022898"/>
    </source>
</evidence>
<evidence type="ECO:0000256" key="5">
    <source>
        <dbReference type="ARBA" id="ARBA00023163"/>
    </source>
</evidence>
<dbReference type="Pfam" id="PF00392">
    <property type="entry name" value="GntR"/>
    <property type="match status" value="1"/>
</dbReference>
<dbReference type="InterPro" id="IPR004839">
    <property type="entry name" value="Aminotransferase_I/II_large"/>
</dbReference>
<keyword evidence="8" id="KW-1185">Reference proteome</keyword>
<dbReference type="Pfam" id="PF00155">
    <property type="entry name" value="Aminotran_1_2"/>
    <property type="match status" value="1"/>
</dbReference>
<dbReference type="GO" id="GO:0003677">
    <property type="term" value="F:DNA binding"/>
    <property type="evidence" value="ECO:0007669"/>
    <property type="project" value="UniProtKB-KW"/>
</dbReference>
<dbReference type="InterPro" id="IPR051446">
    <property type="entry name" value="HTH_trans_reg/aminotransferase"/>
</dbReference>
<sequence length="494" mass="56864">MESYENIHLNKREGQHLYIQLYKAIKEMVLGDVLKEGDRLPPVRKMSKMMEVNNVTVVKAYEILEQEGLVYKKIGSGTYVSHREKEIKDNLGEEVDSNKKITLMEQGQIKIEENMINFASATPSAELFPVEDFKKVLNEVLDRDKGYAFGYQEGQGYYPLRQILGEYVAQYGINTEIDNIQIISGAQQGIDLVSKALLSYGDYVIIESPSYTGAMAAFQSRGAKIIDIPLQEDGLNLDILEKKIQAYNPKLLYIMPNFQNPTGISYTQEKKEKLLELCSKYGVYIMEDDYLSELNYYSEDIGNLKQMDDEEIVVYVKSFSKIFMPGLRLGFMVIPGNLHGRLLRAKHTSDISTSGLLQRALELYLKRGTWQEHLRYMEKKYQERFDKMNDCIQRYMPTGVEVIKPKGGVNFWFKLPNNYSSQTLYEKVVKDNVVFAPGNLFYLDNQHGEYFRLSIAAVNLIEIETGMKILCRHIDSYINNQEPINRGSFIKPIL</sequence>
<evidence type="ECO:0000313" key="7">
    <source>
        <dbReference type="EMBL" id="MBM7614851.1"/>
    </source>
</evidence>
<keyword evidence="3" id="KW-0805">Transcription regulation</keyword>
<dbReference type="Gene3D" id="3.40.640.10">
    <property type="entry name" value="Type I PLP-dependent aspartate aminotransferase-like (Major domain)"/>
    <property type="match status" value="1"/>
</dbReference>
<gene>
    <name evidence="7" type="ORF">JOC73_001370</name>
</gene>
<dbReference type="InterPro" id="IPR015424">
    <property type="entry name" value="PyrdxlP-dep_Trfase"/>
</dbReference>
<keyword evidence="4 7" id="KW-0238">DNA-binding</keyword>
<dbReference type="InterPro" id="IPR000524">
    <property type="entry name" value="Tscrpt_reg_HTH_GntR"/>
</dbReference>
<organism evidence="7 8">
    <name type="scientific">Alkaliphilus hydrothermalis</name>
    <dbReference type="NCBI Taxonomy" id="1482730"/>
    <lineage>
        <taxon>Bacteria</taxon>
        <taxon>Bacillati</taxon>
        <taxon>Bacillota</taxon>
        <taxon>Clostridia</taxon>
        <taxon>Peptostreptococcales</taxon>
        <taxon>Natronincolaceae</taxon>
        <taxon>Alkaliphilus</taxon>
    </lineage>
</organism>
<dbReference type="PROSITE" id="PS50949">
    <property type="entry name" value="HTH_GNTR"/>
    <property type="match status" value="1"/>
</dbReference>
<dbReference type="InterPro" id="IPR036388">
    <property type="entry name" value="WH-like_DNA-bd_sf"/>
</dbReference>
<keyword evidence="5" id="KW-0804">Transcription</keyword>
<dbReference type="SMART" id="SM00345">
    <property type="entry name" value="HTH_GNTR"/>
    <property type="match status" value="1"/>
</dbReference>
<feature type="domain" description="HTH gntR-type" evidence="6">
    <location>
        <begin position="15"/>
        <end position="83"/>
    </location>
</feature>
<dbReference type="Gene3D" id="3.90.1150.10">
    <property type="entry name" value="Aspartate Aminotransferase, domain 1"/>
    <property type="match status" value="1"/>
</dbReference>
<dbReference type="CDD" id="cd07377">
    <property type="entry name" value="WHTH_GntR"/>
    <property type="match status" value="1"/>
</dbReference>
<dbReference type="Proteomes" id="UP001314796">
    <property type="component" value="Unassembled WGS sequence"/>
</dbReference>
<comment type="caution">
    <text evidence="7">The sequence shown here is derived from an EMBL/GenBank/DDBJ whole genome shotgun (WGS) entry which is preliminary data.</text>
</comment>
<protein>
    <submittedName>
        <fullName evidence="7">DNA-binding transcriptional MocR family regulator</fullName>
    </submittedName>
</protein>
<dbReference type="CDD" id="cd00609">
    <property type="entry name" value="AAT_like"/>
    <property type="match status" value="1"/>
</dbReference>
<evidence type="ECO:0000313" key="8">
    <source>
        <dbReference type="Proteomes" id="UP001314796"/>
    </source>
</evidence>
<evidence type="ECO:0000256" key="1">
    <source>
        <dbReference type="ARBA" id="ARBA00005384"/>
    </source>
</evidence>
<dbReference type="SUPFAM" id="SSF53383">
    <property type="entry name" value="PLP-dependent transferases"/>
    <property type="match status" value="1"/>
</dbReference>
<dbReference type="PANTHER" id="PTHR46577:SF1">
    <property type="entry name" value="HTH-TYPE TRANSCRIPTIONAL REGULATORY PROTEIN GABR"/>
    <property type="match status" value="1"/>
</dbReference>
<evidence type="ECO:0000256" key="4">
    <source>
        <dbReference type="ARBA" id="ARBA00023125"/>
    </source>
</evidence>
<evidence type="ECO:0000256" key="3">
    <source>
        <dbReference type="ARBA" id="ARBA00023015"/>
    </source>
</evidence>
<dbReference type="PANTHER" id="PTHR46577">
    <property type="entry name" value="HTH-TYPE TRANSCRIPTIONAL REGULATORY PROTEIN GABR"/>
    <property type="match status" value="1"/>
</dbReference>
<dbReference type="InterPro" id="IPR015422">
    <property type="entry name" value="PyrdxlP-dep_Trfase_small"/>
</dbReference>
<proteinExistence type="inferred from homology"/>
<evidence type="ECO:0000259" key="6">
    <source>
        <dbReference type="PROSITE" id="PS50949"/>
    </source>
</evidence>
<keyword evidence="2" id="KW-0663">Pyridoxal phosphate</keyword>
<dbReference type="InterPro" id="IPR015421">
    <property type="entry name" value="PyrdxlP-dep_Trfase_major"/>
</dbReference>
<name>A0ABS2NPH3_9FIRM</name>
<accession>A0ABS2NPH3</accession>
<dbReference type="RefSeq" id="WP_204401462.1">
    <property type="nucleotide sequence ID" value="NZ_JAFBEE010000007.1"/>
</dbReference>
<dbReference type="InterPro" id="IPR036390">
    <property type="entry name" value="WH_DNA-bd_sf"/>
</dbReference>
<reference evidence="7 8" key="1">
    <citation type="submission" date="2021-01" db="EMBL/GenBank/DDBJ databases">
        <title>Genomic Encyclopedia of Type Strains, Phase IV (KMG-IV): sequencing the most valuable type-strain genomes for metagenomic binning, comparative biology and taxonomic classification.</title>
        <authorList>
            <person name="Goeker M."/>
        </authorList>
    </citation>
    <scope>NUCLEOTIDE SEQUENCE [LARGE SCALE GENOMIC DNA]</scope>
    <source>
        <strain evidence="7 8">DSM 25890</strain>
    </source>
</reference>
<comment type="similarity">
    <text evidence="1">In the C-terminal section; belongs to the class-I pyridoxal-phosphate-dependent aminotransferase family.</text>
</comment>